<dbReference type="GO" id="GO:0016020">
    <property type="term" value="C:membrane"/>
    <property type="evidence" value="ECO:0007669"/>
    <property type="project" value="UniProtKB-SubCell"/>
</dbReference>
<name>A0A1I8JDV6_9PLAT</name>
<dbReference type="WBParaSite" id="maker-uti_cns_0046929-snap-gene-0.8-mRNA-1">
    <property type="protein sequence ID" value="maker-uti_cns_0046929-snap-gene-0.8-mRNA-1"/>
    <property type="gene ID" value="maker-uti_cns_0046929-snap-gene-0.8"/>
</dbReference>
<dbReference type="Gene3D" id="1.10.287.70">
    <property type="match status" value="1"/>
</dbReference>
<evidence type="ECO:0000259" key="12">
    <source>
        <dbReference type="SMART" id="SM00079"/>
    </source>
</evidence>
<reference evidence="14 15" key="1">
    <citation type="submission" date="2016-11" db="UniProtKB">
        <authorList>
            <consortium name="WormBaseParasite"/>
        </authorList>
    </citation>
    <scope>IDENTIFICATION</scope>
</reference>
<keyword evidence="13" id="KW-1185">Reference proteome</keyword>
<keyword evidence="8" id="KW-0325">Glycoprotein</keyword>
<dbReference type="InterPro" id="IPR019594">
    <property type="entry name" value="Glu/Gly-bd"/>
</dbReference>
<dbReference type="Pfam" id="PF10613">
    <property type="entry name" value="Lig_chan-Glu_bd"/>
    <property type="match status" value="1"/>
</dbReference>
<evidence type="ECO:0000256" key="4">
    <source>
        <dbReference type="ARBA" id="ARBA00022989"/>
    </source>
</evidence>
<feature type="transmembrane region" description="Helical" evidence="11">
    <location>
        <begin position="487"/>
        <end position="507"/>
    </location>
</feature>
<feature type="transmembrane region" description="Helical" evidence="11">
    <location>
        <begin position="752"/>
        <end position="775"/>
    </location>
</feature>
<dbReference type="InterPro" id="IPR015683">
    <property type="entry name" value="Ionotropic_Glu_rcpt"/>
</dbReference>
<feature type="transmembrane region" description="Helical" evidence="11">
    <location>
        <begin position="519"/>
        <end position="537"/>
    </location>
</feature>
<sequence>LLWNEEGTAALAKDLFEKKFRPAILEACPSAPGINQTSVEFVEIIHKKLMDIPAAMNNFASLANCLFIGAHTEVSMVPLFAQANLSTGLTPGSVAARRYPRMRLHKVAPIPVSLVSDGVLRSLVMSLGASEAKQSRLSIILGTGYEAFHVEIFATKFPGSVQLYRLKPGAEYDLIERLQSKNAETFLLACNPEEAEVFLSAAFINRLLHPTYRWFLFNMLLVERNNFGGYVIVSKNITSMEFGPISTAIKNGLTTTRSVYLFDLLTVWSVYLKNILCNEASEVNRTVEGLTGSFSLGPDGTVTRKFWRMHFYKGLGDQRERIGNWSSSGDFFFVPAKPRIPTDEVLKQELNLNVFRVVTVLSPPFVQFRKGYENRTDVPLYNRLEGFAVDMCKKILMNMSLNSVEFFLQPDGIFGSYDPVKGWSGMVATLMLNDADMACASMSDTELRRGVVKFTQPILFNQLSILYSKPEVNPVELLFEFLSPLHLYTWLALLGSGFASGLVLAVLHRISRNEQRLSLYEAIYVALGTMIQGVKTTTPDRPSAKLVTVVFWLFVFLFLIIYVSNYAVKRTLKHIQTEIRGLESLQIQEAYEYGTLYGSVYLGFMKNSIDPLVSAAYQYIADNPERTQPRNISQALSLVNTGKFAFLYSNVLNEYYAKMGCGLKVVGSFGQETMNLGLPSSIEYDDLINKIIDRLISSGERDQLYKKYANPPESDLPDCTNKTLPYAIRDWIPKESENVGTRRSAVNLNHTLGITIINLVGCLLTLLLAALELAFQTYRQRLRRLRDDMLKDLSLRMESANAAAAGDDLMESNV</sequence>
<dbReference type="Proteomes" id="UP000095280">
    <property type="component" value="Unplaced"/>
</dbReference>
<keyword evidence="3 11" id="KW-0812">Transmembrane</keyword>
<evidence type="ECO:0000256" key="7">
    <source>
        <dbReference type="ARBA" id="ARBA00023170"/>
    </source>
</evidence>
<dbReference type="Gene3D" id="3.40.190.10">
    <property type="entry name" value="Periplasmic binding protein-like II"/>
    <property type="match status" value="1"/>
</dbReference>
<keyword evidence="7" id="KW-0675">Receptor</keyword>
<keyword evidence="6 11" id="KW-0472">Membrane</keyword>
<evidence type="ECO:0000313" key="13">
    <source>
        <dbReference type="Proteomes" id="UP000095280"/>
    </source>
</evidence>
<dbReference type="InterPro" id="IPR001320">
    <property type="entry name" value="Iontro_rcpt_C"/>
</dbReference>
<evidence type="ECO:0000256" key="2">
    <source>
        <dbReference type="ARBA" id="ARBA00022448"/>
    </source>
</evidence>
<evidence type="ECO:0000256" key="8">
    <source>
        <dbReference type="ARBA" id="ARBA00023180"/>
    </source>
</evidence>
<dbReference type="PANTHER" id="PTHR18966">
    <property type="entry name" value="IONOTROPIC GLUTAMATE RECEPTOR"/>
    <property type="match status" value="1"/>
</dbReference>
<evidence type="ECO:0000256" key="1">
    <source>
        <dbReference type="ARBA" id="ARBA00004141"/>
    </source>
</evidence>
<comment type="subcellular location">
    <subcellularLocation>
        <location evidence="1">Membrane</location>
        <topology evidence="1">Multi-pass membrane protein</topology>
    </subcellularLocation>
</comment>
<evidence type="ECO:0000313" key="14">
    <source>
        <dbReference type="WBParaSite" id="maker-uti_cns_0045891-snap-gene-0.7-mRNA-1"/>
    </source>
</evidence>
<protein>
    <submittedName>
        <fullName evidence="14 15">PBPe domain-containing protein</fullName>
    </submittedName>
</protein>
<evidence type="ECO:0000256" key="5">
    <source>
        <dbReference type="ARBA" id="ARBA00023065"/>
    </source>
</evidence>
<keyword evidence="9" id="KW-1071">Ligand-gated ion channel</keyword>
<dbReference type="SUPFAM" id="SSF53850">
    <property type="entry name" value="Periplasmic binding protein-like II"/>
    <property type="match status" value="1"/>
</dbReference>
<proteinExistence type="predicted"/>
<keyword evidence="10" id="KW-0407">Ion channel</keyword>
<evidence type="ECO:0000256" key="3">
    <source>
        <dbReference type="ARBA" id="ARBA00022692"/>
    </source>
</evidence>
<dbReference type="SMART" id="SM00079">
    <property type="entry name" value="PBPe"/>
    <property type="match status" value="1"/>
</dbReference>
<keyword evidence="2" id="KW-0813">Transport</keyword>
<keyword evidence="4 11" id="KW-1133">Transmembrane helix</keyword>
<feature type="transmembrane region" description="Helical" evidence="11">
    <location>
        <begin position="549"/>
        <end position="568"/>
    </location>
</feature>
<evidence type="ECO:0000256" key="6">
    <source>
        <dbReference type="ARBA" id="ARBA00023136"/>
    </source>
</evidence>
<evidence type="ECO:0000313" key="15">
    <source>
        <dbReference type="WBParaSite" id="maker-uti_cns_0046929-snap-gene-0.8-mRNA-1"/>
    </source>
</evidence>
<keyword evidence="5" id="KW-0406">Ion transport</keyword>
<dbReference type="AlphaFoldDB" id="A0A1I8JDV6"/>
<organism evidence="13 15">
    <name type="scientific">Macrostomum lignano</name>
    <dbReference type="NCBI Taxonomy" id="282301"/>
    <lineage>
        <taxon>Eukaryota</taxon>
        <taxon>Metazoa</taxon>
        <taxon>Spiralia</taxon>
        <taxon>Lophotrochozoa</taxon>
        <taxon>Platyhelminthes</taxon>
        <taxon>Rhabditophora</taxon>
        <taxon>Macrostomorpha</taxon>
        <taxon>Macrostomida</taxon>
        <taxon>Macrostomidae</taxon>
        <taxon>Macrostomum</taxon>
    </lineage>
</organism>
<feature type="domain" description="Ionotropic glutamate receptor C-terminal" evidence="12">
    <location>
        <begin position="354"/>
        <end position="710"/>
    </location>
</feature>
<dbReference type="WBParaSite" id="maker-uti_cns_0045891-snap-gene-0.7-mRNA-1">
    <property type="protein sequence ID" value="maker-uti_cns_0045891-snap-gene-0.7-mRNA-1"/>
    <property type="gene ID" value="maker-uti_cns_0045891-snap-gene-0.7"/>
</dbReference>
<evidence type="ECO:0000256" key="9">
    <source>
        <dbReference type="ARBA" id="ARBA00023286"/>
    </source>
</evidence>
<accession>A0A1I8JDV6</accession>
<dbReference type="GO" id="GO:0015276">
    <property type="term" value="F:ligand-gated monoatomic ion channel activity"/>
    <property type="evidence" value="ECO:0007669"/>
    <property type="project" value="InterPro"/>
</dbReference>
<evidence type="ECO:0000256" key="11">
    <source>
        <dbReference type="SAM" id="Phobius"/>
    </source>
</evidence>
<dbReference type="Pfam" id="PF00060">
    <property type="entry name" value="Lig_chan"/>
    <property type="match status" value="1"/>
</dbReference>
<evidence type="ECO:0000256" key="10">
    <source>
        <dbReference type="ARBA" id="ARBA00023303"/>
    </source>
</evidence>